<keyword evidence="2" id="KW-1185">Reference proteome</keyword>
<accession>A0ABS4TVT8</accession>
<dbReference type="Proteomes" id="UP001519332">
    <property type="component" value="Unassembled WGS sequence"/>
</dbReference>
<proteinExistence type="predicted"/>
<gene>
    <name evidence="1" type="ORF">JOF56_008910</name>
</gene>
<evidence type="ECO:0000313" key="2">
    <source>
        <dbReference type="Proteomes" id="UP001519332"/>
    </source>
</evidence>
<dbReference type="EMBL" id="JAGINW010000001">
    <property type="protein sequence ID" value="MBP2328525.1"/>
    <property type="molecule type" value="Genomic_DNA"/>
</dbReference>
<dbReference type="RefSeq" id="WP_281065582.1">
    <property type="nucleotide sequence ID" value="NZ_JAGINW010000001.1"/>
</dbReference>
<sequence>MSARTDPAFYETFVRQEIGMPDASAFIGIREKTHAEAGLS</sequence>
<protein>
    <recommendedName>
        <fullName evidence="3">DUF5753 domain-containing protein</fullName>
    </recommendedName>
</protein>
<evidence type="ECO:0008006" key="3">
    <source>
        <dbReference type="Google" id="ProtNLM"/>
    </source>
</evidence>
<name>A0ABS4TVT8_9PSEU</name>
<organism evidence="1 2">
    <name type="scientific">Kibdelosporangium banguiense</name>
    <dbReference type="NCBI Taxonomy" id="1365924"/>
    <lineage>
        <taxon>Bacteria</taxon>
        <taxon>Bacillati</taxon>
        <taxon>Actinomycetota</taxon>
        <taxon>Actinomycetes</taxon>
        <taxon>Pseudonocardiales</taxon>
        <taxon>Pseudonocardiaceae</taxon>
        <taxon>Kibdelosporangium</taxon>
    </lineage>
</organism>
<comment type="caution">
    <text evidence="1">The sequence shown here is derived from an EMBL/GenBank/DDBJ whole genome shotgun (WGS) entry which is preliminary data.</text>
</comment>
<reference evidence="1 2" key="1">
    <citation type="submission" date="2021-03" db="EMBL/GenBank/DDBJ databases">
        <title>Sequencing the genomes of 1000 actinobacteria strains.</title>
        <authorList>
            <person name="Klenk H.-P."/>
        </authorList>
    </citation>
    <scope>NUCLEOTIDE SEQUENCE [LARGE SCALE GENOMIC DNA]</scope>
    <source>
        <strain evidence="1 2">DSM 46670</strain>
    </source>
</reference>
<evidence type="ECO:0000313" key="1">
    <source>
        <dbReference type="EMBL" id="MBP2328525.1"/>
    </source>
</evidence>